<dbReference type="InterPro" id="IPR045137">
    <property type="entry name" value="RBM26/27"/>
</dbReference>
<keyword evidence="5" id="KW-0862">Zinc</keyword>
<gene>
    <name evidence="9 11" type="ORF">P152DRAFT_449926</name>
</gene>
<dbReference type="InterPro" id="IPR002483">
    <property type="entry name" value="PWI_dom"/>
</dbReference>
<reference evidence="9 11" key="1">
    <citation type="submission" date="2020-01" db="EMBL/GenBank/DDBJ databases">
        <authorList>
            <consortium name="DOE Joint Genome Institute"/>
            <person name="Haridas S."/>
            <person name="Albert R."/>
            <person name="Binder M."/>
            <person name="Bloem J."/>
            <person name="Labutti K."/>
            <person name="Salamov A."/>
            <person name="Andreopoulos B."/>
            <person name="Baker S.E."/>
            <person name="Barry K."/>
            <person name="Bills G."/>
            <person name="Bluhm B.H."/>
            <person name="Cannon C."/>
            <person name="Castanera R."/>
            <person name="Culley D.E."/>
            <person name="Daum C."/>
            <person name="Ezra D."/>
            <person name="Gonzalez J.B."/>
            <person name="Henrissat B."/>
            <person name="Kuo A."/>
            <person name="Liang C."/>
            <person name="Lipzen A."/>
            <person name="Lutzoni F."/>
            <person name="Magnuson J."/>
            <person name="Mondo S."/>
            <person name="Nolan M."/>
            <person name="Ohm R."/>
            <person name="Pangilinan J."/>
            <person name="Park H.-J."/>
            <person name="Ramirez L."/>
            <person name="Alfaro M."/>
            <person name="Sun H."/>
            <person name="Tritt A."/>
            <person name="Yoshinaga Y."/>
            <person name="Zwiers L.-H."/>
            <person name="Turgeon B.G."/>
            <person name="Goodwin S.B."/>
            <person name="Spatafora J.W."/>
            <person name="Crous P.W."/>
            <person name="Grigoriev I.V."/>
        </authorList>
    </citation>
    <scope>NUCLEOTIDE SEQUENCE</scope>
    <source>
        <strain evidence="9 11">CBS 781.70</strain>
    </source>
</reference>
<feature type="region of interest" description="Disordered" evidence="6">
    <location>
        <begin position="292"/>
        <end position="332"/>
    </location>
</feature>
<evidence type="ECO:0000256" key="5">
    <source>
        <dbReference type="PROSITE-ProRule" id="PRU00723"/>
    </source>
</evidence>
<dbReference type="Proteomes" id="UP000504638">
    <property type="component" value="Unplaced"/>
</dbReference>
<dbReference type="OrthoDB" id="443401at2759"/>
<feature type="region of interest" description="Disordered" evidence="6">
    <location>
        <begin position="80"/>
        <end position="180"/>
    </location>
</feature>
<feature type="domain" description="C3H1-type" evidence="8">
    <location>
        <begin position="253"/>
        <end position="281"/>
    </location>
</feature>
<evidence type="ECO:0000259" key="8">
    <source>
        <dbReference type="PROSITE" id="PS50103"/>
    </source>
</evidence>
<keyword evidence="2 4" id="KW-0694">RNA-binding</keyword>
<feature type="compositionally biased region" description="Polar residues" evidence="6">
    <location>
        <begin position="708"/>
        <end position="719"/>
    </location>
</feature>
<dbReference type="Gene3D" id="1.20.1390.10">
    <property type="entry name" value="PWI domain"/>
    <property type="match status" value="1"/>
</dbReference>
<sequence length="761" mass="83230">MRVEEENTATLKKWIIKRLEDISDADSDVLADYVLALVKSEEPDDQVRQNCLENLEDFLHDHTATFVNDVLSAIRTQSYNPEAQPPSTLSASAAEFNPPAGPSGVQNRPASDPFQNGHKLPDSRKRAFGDREGSIPRDGRDPHYHRNGDRNIKQLRRGGFRGNLAAGGDGRGRFSNQRGQIGHLGNPAMQGMPPGMQLPGMPLLPTPPGFPQFDPNNPLSAMMAMQALTFAGMQQQGAPNPLGQGQFGQLAQIQKKGRCREFDQKGFCTLGSSCSYEHVDKGADEYDPTNASIVTNTHRPNGTTSTRGQHGGRGRGRGDKQGRGRAPFSSVGPNYDQTVTTIVVEQIPEEKFTEEAVRSFFSEYGAVESIDMQPYKRLALVKFSDFASALQAYQSPKSVFDNRFVKVYWYKPDDVGINGTKDSRRSYPDEMVIDATDIAEKQAEAQRAHEEKLKKLEEAKVQREELDRKLRAQEEERKKLLAKLEAKAAATGTPAPEGSTEKKADASTDGVEDMPRVTNTETEALRAKLKELEAEATSMGIDPELSMSSPFGFGRGGPSFRGRGPRGGGGYAPRGRGYDPYRGNWRGAGRGYAAPTYGAPRGGVRRLDNRTRKVAVAGVEYGTEGDEALRSYLFNNYEVDSIEKHPEKADAQVVTFKERYVAEQFIAAGSTTSITSLGKLDLSWVQQTFPPPTSAPQSTADSGLPRSGANQVSETTNGDSGKDKELDMPDLESAAAAVDAVVGRSEEYDPDIADDTDRWMS</sequence>
<dbReference type="Gene3D" id="3.30.70.330">
    <property type="match status" value="1"/>
</dbReference>
<organism evidence="9">
    <name type="scientific">Eremomyces bilateralis CBS 781.70</name>
    <dbReference type="NCBI Taxonomy" id="1392243"/>
    <lineage>
        <taxon>Eukaryota</taxon>
        <taxon>Fungi</taxon>
        <taxon>Dikarya</taxon>
        <taxon>Ascomycota</taxon>
        <taxon>Pezizomycotina</taxon>
        <taxon>Dothideomycetes</taxon>
        <taxon>Dothideomycetes incertae sedis</taxon>
        <taxon>Eremomycetales</taxon>
        <taxon>Eremomycetaceae</taxon>
        <taxon>Eremomyces</taxon>
    </lineage>
</organism>
<reference evidence="11" key="3">
    <citation type="submission" date="2025-04" db="UniProtKB">
        <authorList>
            <consortium name="RefSeq"/>
        </authorList>
    </citation>
    <scope>IDENTIFICATION</scope>
    <source>
        <strain evidence="11">CBS 781.70</strain>
    </source>
</reference>
<feature type="region of interest" description="Disordered" evidence="6">
    <location>
        <begin position="688"/>
        <end position="761"/>
    </location>
</feature>
<feature type="compositionally biased region" description="Basic and acidic residues" evidence="6">
    <location>
        <begin position="119"/>
        <end position="152"/>
    </location>
</feature>
<dbReference type="GO" id="GO:0006397">
    <property type="term" value="P:mRNA processing"/>
    <property type="evidence" value="ECO:0007669"/>
    <property type="project" value="UniProtKB-KW"/>
</dbReference>
<accession>A0A6G1G0K7</accession>
<dbReference type="Pfam" id="PF00076">
    <property type="entry name" value="RRM_1"/>
    <property type="match status" value="1"/>
</dbReference>
<evidence type="ECO:0000256" key="4">
    <source>
        <dbReference type="PROSITE-ProRule" id="PRU00176"/>
    </source>
</evidence>
<evidence type="ECO:0000256" key="3">
    <source>
        <dbReference type="ARBA" id="ARBA00043866"/>
    </source>
</evidence>
<dbReference type="GeneID" id="54418710"/>
<dbReference type="PROSITE" id="PS50102">
    <property type="entry name" value="RRM"/>
    <property type="match status" value="1"/>
</dbReference>
<dbReference type="InterPro" id="IPR000504">
    <property type="entry name" value="RRM_dom"/>
</dbReference>
<evidence type="ECO:0000259" key="7">
    <source>
        <dbReference type="PROSITE" id="PS50102"/>
    </source>
</evidence>
<dbReference type="InterPro" id="IPR035979">
    <property type="entry name" value="RBD_domain_sf"/>
</dbReference>
<evidence type="ECO:0000256" key="2">
    <source>
        <dbReference type="ARBA" id="ARBA00022884"/>
    </source>
</evidence>
<reference evidence="11" key="2">
    <citation type="submission" date="2020-04" db="EMBL/GenBank/DDBJ databases">
        <authorList>
            <consortium name="NCBI Genome Project"/>
        </authorList>
    </citation>
    <scope>NUCLEOTIDE SEQUENCE</scope>
    <source>
        <strain evidence="11">CBS 781.70</strain>
    </source>
</reference>
<feature type="compositionally biased region" description="Polar residues" evidence="6">
    <location>
        <begin position="80"/>
        <end position="91"/>
    </location>
</feature>
<dbReference type="EMBL" id="ML975160">
    <property type="protein sequence ID" value="KAF1811645.1"/>
    <property type="molecule type" value="Genomic_DNA"/>
</dbReference>
<dbReference type="GO" id="GO:0003723">
    <property type="term" value="F:RNA binding"/>
    <property type="evidence" value="ECO:0007669"/>
    <property type="project" value="UniProtKB-UniRule"/>
</dbReference>
<dbReference type="GO" id="GO:0005634">
    <property type="term" value="C:nucleus"/>
    <property type="evidence" value="ECO:0007669"/>
    <property type="project" value="TreeGrafter"/>
</dbReference>
<dbReference type="SUPFAM" id="SSF101233">
    <property type="entry name" value="PWI domain"/>
    <property type="match status" value="1"/>
</dbReference>
<evidence type="ECO:0000313" key="9">
    <source>
        <dbReference type="EMBL" id="KAF1811645.1"/>
    </source>
</evidence>
<dbReference type="PANTHER" id="PTHR14398:SF0">
    <property type="entry name" value="ZINC FINGER PROTEIN SWM"/>
    <property type="match status" value="1"/>
</dbReference>
<dbReference type="SUPFAM" id="SSF54928">
    <property type="entry name" value="RNA-binding domain, RBD"/>
    <property type="match status" value="1"/>
</dbReference>
<dbReference type="GO" id="GO:0008270">
    <property type="term" value="F:zinc ion binding"/>
    <property type="evidence" value="ECO:0007669"/>
    <property type="project" value="UniProtKB-KW"/>
</dbReference>
<keyword evidence="5" id="KW-0863">Zinc-finger</keyword>
<feature type="compositionally biased region" description="Gly residues" evidence="6">
    <location>
        <begin position="553"/>
        <end position="572"/>
    </location>
</feature>
<dbReference type="RefSeq" id="XP_033533276.1">
    <property type="nucleotide sequence ID" value="XM_033678140.1"/>
</dbReference>
<dbReference type="PANTHER" id="PTHR14398">
    <property type="entry name" value="RNA RECOGNITION RRM/RNP DOMAIN"/>
    <property type="match status" value="1"/>
</dbReference>
<keyword evidence="10" id="KW-1185">Reference proteome</keyword>
<dbReference type="CDD" id="cd12257">
    <property type="entry name" value="RRM1_RBM26_like"/>
    <property type="match status" value="1"/>
</dbReference>
<dbReference type="Pfam" id="PF01480">
    <property type="entry name" value="PWI"/>
    <property type="match status" value="1"/>
</dbReference>
<dbReference type="FunFam" id="1.20.1390.10:FF:000007">
    <property type="entry name" value="CCCH zinc finger and RRM domain protein"/>
    <property type="match status" value="1"/>
</dbReference>
<dbReference type="SMART" id="SM00360">
    <property type="entry name" value="RRM"/>
    <property type="match status" value="1"/>
</dbReference>
<dbReference type="PROSITE" id="PS50103">
    <property type="entry name" value="ZF_C3H1"/>
    <property type="match status" value="1"/>
</dbReference>
<feature type="region of interest" description="Disordered" evidence="6">
    <location>
        <begin position="485"/>
        <end position="514"/>
    </location>
</feature>
<evidence type="ECO:0008006" key="12">
    <source>
        <dbReference type="Google" id="ProtNLM"/>
    </source>
</evidence>
<dbReference type="InterPro" id="IPR036483">
    <property type="entry name" value="PWI_dom_sf"/>
</dbReference>
<feature type="domain" description="RRM" evidence="7">
    <location>
        <begin position="340"/>
        <end position="412"/>
    </location>
</feature>
<keyword evidence="1" id="KW-0507">mRNA processing</keyword>
<dbReference type="FunFam" id="3.30.70.330:FF:000647">
    <property type="entry name" value="CCCH zinc finger and RRM domain protein"/>
    <property type="match status" value="1"/>
</dbReference>
<keyword evidence="5" id="KW-0479">Metal-binding</keyword>
<comment type="function">
    <text evidence="3">May be involved in the turnover of nuclear polyadenylated (pA+) RNA.</text>
</comment>
<feature type="zinc finger region" description="C3H1-type" evidence="5">
    <location>
        <begin position="253"/>
        <end position="281"/>
    </location>
</feature>
<dbReference type="InterPro" id="IPR000571">
    <property type="entry name" value="Znf_CCCH"/>
</dbReference>
<dbReference type="InterPro" id="IPR012677">
    <property type="entry name" value="Nucleotide-bd_a/b_plait_sf"/>
</dbReference>
<evidence type="ECO:0000256" key="1">
    <source>
        <dbReference type="ARBA" id="ARBA00022664"/>
    </source>
</evidence>
<evidence type="ECO:0000256" key="6">
    <source>
        <dbReference type="SAM" id="MobiDB-lite"/>
    </source>
</evidence>
<proteinExistence type="predicted"/>
<protein>
    <recommendedName>
        <fullName evidence="12">RNA-binding domain-containing protein</fullName>
    </recommendedName>
</protein>
<name>A0A6G1G0K7_9PEZI</name>
<evidence type="ECO:0000313" key="10">
    <source>
        <dbReference type="Proteomes" id="UP000504638"/>
    </source>
</evidence>
<feature type="region of interest" description="Disordered" evidence="6">
    <location>
        <begin position="542"/>
        <end position="577"/>
    </location>
</feature>
<dbReference type="AlphaFoldDB" id="A0A6G1G0K7"/>
<evidence type="ECO:0000313" key="11">
    <source>
        <dbReference type="RefSeq" id="XP_033533276.1"/>
    </source>
</evidence>
<feature type="compositionally biased region" description="Polar residues" evidence="6">
    <location>
        <begin position="292"/>
        <end position="306"/>
    </location>
</feature>